<evidence type="ECO:0000256" key="4">
    <source>
        <dbReference type="SAM" id="SignalP"/>
    </source>
</evidence>
<dbReference type="SUPFAM" id="SSF56784">
    <property type="entry name" value="HAD-like"/>
    <property type="match status" value="1"/>
</dbReference>
<dbReference type="EMBL" id="CAJEUB010000001">
    <property type="protein sequence ID" value="CAD1845342.1"/>
    <property type="molecule type" value="Genomic_DNA"/>
</dbReference>
<dbReference type="InterPro" id="IPR014403">
    <property type="entry name" value="APS1/VSP"/>
</dbReference>
<dbReference type="InterPro" id="IPR005519">
    <property type="entry name" value="Acid_phosphat_B-like"/>
</dbReference>
<evidence type="ECO:0000256" key="3">
    <source>
        <dbReference type="PIRNR" id="PIRNR002674"/>
    </source>
</evidence>
<dbReference type="InterPro" id="IPR036412">
    <property type="entry name" value="HAD-like_sf"/>
</dbReference>
<organism evidence="5">
    <name type="scientific">Ananas comosus var. bracteatus</name>
    <name type="common">red pineapple</name>
    <dbReference type="NCBI Taxonomy" id="296719"/>
    <lineage>
        <taxon>Eukaryota</taxon>
        <taxon>Viridiplantae</taxon>
        <taxon>Streptophyta</taxon>
        <taxon>Embryophyta</taxon>
        <taxon>Tracheophyta</taxon>
        <taxon>Spermatophyta</taxon>
        <taxon>Magnoliopsida</taxon>
        <taxon>Liliopsida</taxon>
        <taxon>Poales</taxon>
        <taxon>Bromeliaceae</taxon>
        <taxon>Bromelioideae</taxon>
        <taxon>Ananas</taxon>
    </lineage>
</organism>
<evidence type="ECO:0000313" key="5">
    <source>
        <dbReference type="EMBL" id="CAD1845342.1"/>
    </source>
</evidence>
<dbReference type="PANTHER" id="PTHR31284">
    <property type="entry name" value="ACID PHOSPHATASE-LIKE PROTEIN"/>
    <property type="match status" value="1"/>
</dbReference>
<dbReference type="Gene3D" id="3.40.50.1000">
    <property type="entry name" value="HAD superfamily/HAD-like"/>
    <property type="match status" value="1"/>
</dbReference>
<name>A0A6V7QQ36_ANACO</name>
<sequence length="295" mass="32475">MRLLRSHLLILLLLLASSAAGSLLRTVPEEPSISSGGRGGGGGDALYCDSWRLSVETNDAGPWTRIPARCIAFVDEYMNGERYASDSEVIAGEALAFAEAVEVAGDGKDVWIFDVDETLLSNLPYYAANGYGSQDFNETSFDEWVYLSKAPALSASLKLYTELQALGFHMVLLTGRAEVQRNATEQNLLFAGYGSWTQLILRIIKEGLAFVHRLDQLIFLLSQFSGICQRAEIRVKHGASDIGQTAVLYKSKKRAELLAQGYRIHGNSGDQWSDLFGSPQATRSFKLPNPMYYIS</sequence>
<dbReference type="CDD" id="cd07535">
    <property type="entry name" value="HAD_VSP"/>
    <property type="match status" value="1"/>
</dbReference>
<protein>
    <recommendedName>
        <fullName evidence="6">Acid phosphatase 1-like</fullName>
    </recommendedName>
</protein>
<dbReference type="Pfam" id="PF03767">
    <property type="entry name" value="Acid_phosphat_B"/>
    <property type="match status" value="2"/>
</dbReference>
<evidence type="ECO:0000256" key="1">
    <source>
        <dbReference type="ARBA" id="ARBA00022729"/>
    </source>
</evidence>
<dbReference type="PANTHER" id="PTHR31284:SF10">
    <property type="entry name" value="ACID PHOSPHATASE-LIKE PROTEIN"/>
    <property type="match status" value="1"/>
</dbReference>
<dbReference type="AlphaFoldDB" id="A0A6V7QQ36"/>
<dbReference type="PIRSF" id="PIRSF002674">
    <property type="entry name" value="VSP"/>
    <property type="match status" value="1"/>
</dbReference>
<feature type="signal peptide" evidence="4">
    <location>
        <begin position="1"/>
        <end position="21"/>
    </location>
</feature>
<keyword evidence="2" id="KW-0325">Glycoprotein</keyword>
<dbReference type="InterPro" id="IPR023214">
    <property type="entry name" value="HAD_sf"/>
</dbReference>
<keyword evidence="1 4" id="KW-0732">Signal</keyword>
<proteinExistence type="inferred from homology"/>
<reference evidence="5" key="1">
    <citation type="submission" date="2020-07" db="EMBL/GenBank/DDBJ databases">
        <authorList>
            <person name="Lin J."/>
        </authorList>
    </citation>
    <scope>NUCLEOTIDE SEQUENCE</scope>
</reference>
<gene>
    <name evidence="5" type="ORF">CB5_LOCUS28553</name>
</gene>
<accession>A0A6V7QQ36</accession>
<evidence type="ECO:0000256" key="2">
    <source>
        <dbReference type="ARBA" id="ARBA00023180"/>
    </source>
</evidence>
<evidence type="ECO:0008006" key="6">
    <source>
        <dbReference type="Google" id="ProtNLM"/>
    </source>
</evidence>
<comment type="similarity">
    <text evidence="3">Belongs to the APS1/VSP family.</text>
</comment>
<feature type="chain" id="PRO_5027987742" description="Acid phosphatase 1-like" evidence="4">
    <location>
        <begin position="22"/>
        <end position="295"/>
    </location>
</feature>